<dbReference type="InterPro" id="IPR050490">
    <property type="entry name" value="Bact_solute-bd_prot1"/>
</dbReference>
<organism evidence="2 3">
    <name type="scientific">Pullulanibacillus camelliae</name>
    <dbReference type="NCBI Taxonomy" id="1707096"/>
    <lineage>
        <taxon>Bacteria</taxon>
        <taxon>Bacillati</taxon>
        <taxon>Bacillota</taxon>
        <taxon>Bacilli</taxon>
        <taxon>Bacillales</taxon>
        <taxon>Sporolactobacillaceae</taxon>
        <taxon>Pullulanibacillus</taxon>
    </lineage>
</organism>
<dbReference type="EMBL" id="BMIR01000001">
    <property type="protein sequence ID" value="GGE26120.1"/>
    <property type="molecule type" value="Genomic_DNA"/>
</dbReference>
<dbReference type="SUPFAM" id="SSF53850">
    <property type="entry name" value="Periplasmic binding protein-like II"/>
    <property type="match status" value="1"/>
</dbReference>
<comment type="caution">
    <text evidence="2">The sequence shown here is derived from an EMBL/GenBank/DDBJ whole genome shotgun (WGS) entry which is preliminary data.</text>
</comment>
<dbReference type="Proteomes" id="UP000628775">
    <property type="component" value="Unassembled WGS sequence"/>
</dbReference>
<dbReference type="AlphaFoldDB" id="A0A8J2YB16"/>
<evidence type="ECO:0000313" key="2">
    <source>
        <dbReference type="EMBL" id="GGE26120.1"/>
    </source>
</evidence>
<dbReference type="PANTHER" id="PTHR43649:SF12">
    <property type="entry name" value="DIACETYLCHITOBIOSE BINDING PROTEIN DASA"/>
    <property type="match status" value="1"/>
</dbReference>
<reference evidence="2" key="2">
    <citation type="submission" date="2020-09" db="EMBL/GenBank/DDBJ databases">
        <authorList>
            <person name="Sun Q."/>
            <person name="Zhou Y."/>
        </authorList>
    </citation>
    <scope>NUCLEOTIDE SEQUENCE</scope>
    <source>
        <strain evidence="2">CGMCC 1.15371</strain>
    </source>
</reference>
<feature type="chain" id="PRO_5038866193" evidence="1">
    <location>
        <begin position="27"/>
        <end position="430"/>
    </location>
</feature>
<dbReference type="InterPro" id="IPR006059">
    <property type="entry name" value="SBP"/>
</dbReference>
<dbReference type="Pfam" id="PF01547">
    <property type="entry name" value="SBP_bac_1"/>
    <property type="match status" value="1"/>
</dbReference>
<dbReference type="Gene3D" id="3.40.190.10">
    <property type="entry name" value="Periplasmic binding protein-like II"/>
    <property type="match status" value="2"/>
</dbReference>
<proteinExistence type="predicted"/>
<feature type="signal peptide" evidence="1">
    <location>
        <begin position="1"/>
        <end position="26"/>
    </location>
</feature>
<gene>
    <name evidence="2" type="ORF">GCM10011391_00590</name>
</gene>
<keyword evidence="3" id="KW-1185">Reference proteome</keyword>
<dbReference type="RefSeq" id="WP_188687712.1">
    <property type="nucleotide sequence ID" value="NZ_BMIR01000001.1"/>
</dbReference>
<dbReference type="PROSITE" id="PS51257">
    <property type="entry name" value="PROKAR_LIPOPROTEIN"/>
    <property type="match status" value="1"/>
</dbReference>
<dbReference type="PANTHER" id="PTHR43649">
    <property type="entry name" value="ARABINOSE-BINDING PROTEIN-RELATED"/>
    <property type="match status" value="1"/>
</dbReference>
<evidence type="ECO:0000313" key="3">
    <source>
        <dbReference type="Proteomes" id="UP000628775"/>
    </source>
</evidence>
<sequence>MVFKMKKSWSLLLLGVVLVFALSACGSNDSNGASKDGKVTLTLWNAWSGDTSDTRLYNERVKKFNDSHPDITIKTETTDSDNYRTKLKTRAAGKQLPDIFQVWPGSELEPIVKGGAMAPIDSLTDDLKGKLINENTLKDFAVDGKQYAIPTSVSYTNLVFYDKDMIKKVGYDQFPTTYSDFKTLIKKLKAEGITPIELGNKPQWPLQSIYVSMIADRITGSDYLPKVLAGKAKFTDPGFVKALNVVKELNDMQAFNKDVNTINDDQAMDNFVQGKSAIFISGSWSTTGLLDKKSKDKHIGTARMPAFEGGKGDPTKVSGVGAVGLGINSNLSGAKKKAALEFLKYFYSKDLYEDLLKAGLLIPAKVDLPKDTDPLFKEAYQATEGGTAPVYDGVLPAELTQTLNNGLQGILTGSMTPEKLAKEMQSQVNQ</sequence>
<reference evidence="2" key="1">
    <citation type="journal article" date="2014" name="Int. J. Syst. Evol. Microbiol.">
        <title>Complete genome sequence of Corynebacterium casei LMG S-19264T (=DSM 44701T), isolated from a smear-ripened cheese.</title>
        <authorList>
            <consortium name="US DOE Joint Genome Institute (JGI-PGF)"/>
            <person name="Walter F."/>
            <person name="Albersmeier A."/>
            <person name="Kalinowski J."/>
            <person name="Ruckert C."/>
        </authorList>
    </citation>
    <scope>NUCLEOTIDE SEQUENCE</scope>
    <source>
        <strain evidence="2">CGMCC 1.15371</strain>
    </source>
</reference>
<evidence type="ECO:0000256" key="1">
    <source>
        <dbReference type="SAM" id="SignalP"/>
    </source>
</evidence>
<protein>
    <submittedName>
        <fullName evidence="2">Sugar-binding protein</fullName>
    </submittedName>
</protein>
<accession>A0A8J2YB16</accession>
<keyword evidence="1" id="KW-0732">Signal</keyword>
<name>A0A8J2YB16_9BACL</name>